<dbReference type="PANTHER" id="PTHR21286">
    <property type="entry name" value="NUCLEAR PORE COMPLEX PROTEIN NUP160"/>
    <property type="match status" value="1"/>
</dbReference>
<gene>
    <name evidence="2" type="ORF">ACHAXA_011912</name>
</gene>
<name>A0ABD3SC99_9STRA</name>
<evidence type="ECO:0000313" key="3">
    <source>
        <dbReference type="Proteomes" id="UP001530377"/>
    </source>
</evidence>
<evidence type="ECO:0000313" key="2">
    <source>
        <dbReference type="EMBL" id="KAL3822134.1"/>
    </source>
</evidence>
<feature type="region of interest" description="Disordered" evidence="1">
    <location>
        <begin position="262"/>
        <end position="290"/>
    </location>
</feature>
<feature type="compositionally biased region" description="Acidic residues" evidence="1">
    <location>
        <begin position="401"/>
        <end position="420"/>
    </location>
</feature>
<evidence type="ECO:0000256" key="1">
    <source>
        <dbReference type="SAM" id="MobiDB-lite"/>
    </source>
</evidence>
<feature type="region of interest" description="Disordered" evidence="1">
    <location>
        <begin position="132"/>
        <end position="156"/>
    </location>
</feature>
<feature type="compositionally biased region" description="Gly residues" evidence="1">
    <location>
        <begin position="133"/>
        <end position="154"/>
    </location>
</feature>
<feature type="compositionally biased region" description="Low complexity" evidence="1">
    <location>
        <begin position="275"/>
        <end position="290"/>
    </location>
</feature>
<proteinExistence type="predicted"/>
<keyword evidence="3" id="KW-1185">Reference proteome</keyword>
<dbReference type="Proteomes" id="UP001530377">
    <property type="component" value="Unassembled WGS sequence"/>
</dbReference>
<feature type="compositionally biased region" description="Gly residues" evidence="1">
    <location>
        <begin position="428"/>
        <end position="438"/>
    </location>
</feature>
<dbReference type="GO" id="GO:0005643">
    <property type="term" value="C:nuclear pore"/>
    <property type="evidence" value="ECO:0007669"/>
    <property type="project" value="UniProtKB-ARBA"/>
</dbReference>
<dbReference type="PANTHER" id="PTHR21286:SF0">
    <property type="entry name" value="NUCLEAR PORE COMPLEX PROTEIN NUP160"/>
    <property type="match status" value="1"/>
</dbReference>
<sequence>MANADGDITPLMAEIPLVIHCPPLPLPLATTGWEEEIRRRSISSGSSRAVVHYAAIRNNRAAVGATTVIGVELTESTVYDGRRHSDASEDDYRCDFRGLTSVHHSKSDDRLIFTSGVPGRGMGVIRVTVSDAGGDGGNGGNGGPASVGGEGGGGMKEKDILSSFDVDISSLMDGGGRGSAAPSFNRPVETAVFVTSSSCPPLTLPQSGNTVANEEDDNDNDPVARWFVLHLRMVDASGSVLSLSFAYPEMSPAPGGSFLLPFSPPKRVGGGGSGRRASSSSSLRPHPGSSVEYNQACFPTPSTVVFAMNPHLYCVDLGGIGVPSSTRSITRVWTSINNIIASNPVAEDDRPACEGAENNDDDATMIFSAASSTPAPRKRLRESLGTVLTMATRRLMGIPDYDPDAECEYADNEDDDDEGGGDGVGHRTTGGGISGGGGGGGVVIPPIAALTGLSSNEDSVARVVTLHSDGSLRVWTAEPSRRESSEGRLRVPSMMRVVVRSRRGSNDNRTAADTRGGMWYYSDPPIPNPSKWNTCRDALTMRGNATCDSMSGRWEYEIALCIRCYSNPRTQKESGGSIYIFRGTVESANAGAENEARILPSGETAKMQTLALPKGTASVVDISWSSDHDLMVLHRQRINGVNGASETYYDIGDEMENGRVVLSLYSLEESSYSSQPSLPLNMTLPYLDFNHFGYSNPLPEEELDRYMCPMNDESRDIFYESKDMKNNACLTAASNAATSTLAAAISQAQAQVDRAGLLAILQPFGRTRPSALAVYRAMSSLNLLDDDVSADVIRPLAILSAMRKWNKRSMFKTSSALVLADNEDNKIIEKNSPIASNSISIYQAFTSATKSFSARNTRMNDVIDLEGESDAIKSEANEVEEAPKLYRLKWIRLLSEIRRQEAQLEEVLFLASSANINLLFRGSMISVFTLGCEIPAAAEPANRTLSVQDRENMVGLDELAVDLFTCITSNPDLRKLLSKVESALYDGASKASSFVHGWANKSLVDLMYHLEALGSSAMMRIQITDAQIQLLNTLSQLDSKTFEKWLMPNLSVSSPVSKHMAVSNPFSTNIAHRRYSYESDSLFSATAIVSARIESIRRLSLSRLVLIFGSPQKNSLTIQHGALRSTLYCTALSWSVNQVSITDKYLTLLEEDLLRKMNSDLGLPKLTAALELADIFVSNAFDNMFGGAPVFVKIEPRIALRLLAPLVEFRSTLVSSEVEQKMWEVAADGLLLEAAAFPKLAERAGFETSQISLWRLASTSLLHITATTKESSNVIWTLINRVGFLERHLDSMVDHSAALPLCCGVILEAIQDATSSISSHASSDSSIELTSALSTLLNTAFQTSMRGQLWDDALQSCIANPSNAQRNTNFKRLILGMINAGALGKIIDMSLTVVGSELSILMRMNSQEGATDRTVTEVDLFSFAAEIIEEAAIEQTTASLLPEVGTSDGHVMNNRPNYCGCLFALHASRGHWRQAARAMDMFGKATADSVSSSKTNPIKPTVLSKAASKKVMDDACLSSQACVHAISLIDEPSRRYLLPGNKNVPTEARLLTEEDLERRAARALALRIFSMDQYSPDSVGGILEMASRDTIDSLARFGYYDQAISVALGVSSKRKGLPGGVDLFDDAVKYILCTYLVPAATKSNATEVGDCCLEGIQSRSKIAQICASSSACVLGSDGKTPVSQLRVTSGTANAMSWVPNCRSENALHSTMAMNLLQQYTTVHSKRCPGLGLIVAKSIMGVGDGLTQLPPWLKKLCIFGISSNEEIKGGLFAMAAGKGIACIPDPAGLMRLYIKHHQYGEACDVVTSVLSTQRALDSNNAASSRLPEKGSIDYVPYDLIDMLWDMIECIITANSSSASDAVCAQIHMLLKKRNGMERALEAHFESLKTNEEGLISARRLSHA</sequence>
<accession>A0ABD3SC99</accession>
<comment type="caution">
    <text evidence="2">The sequence shown here is derived from an EMBL/GenBank/DDBJ whole genome shotgun (WGS) entry which is preliminary data.</text>
</comment>
<protein>
    <submittedName>
        <fullName evidence="2">Uncharacterized protein</fullName>
    </submittedName>
</protein>
<dbReference type="GO" id="GO:0006913">
    <property type="term" value="P:nucleocytoplasmic transport"/>
    <property type="evidence" value="ECO:0007669"/>
    <property type="project" value="UniProtKB-ARBA"/>
</dbReference>
<dbReference type="InterPro" id="IPR021717">
    <property type="entry name" value="Nucleoporin_Nup160"/>
</dbReference>
<reference evidence="2 3" key="1">
    <citation type="submission" date="2024-10" db="EMBL/GenBank/DDBJ databases">
        <title>Updated reference genomes for cyclostephanoid diatoms.</title>
        <authorList>
            <person name="Roberts W.R."/>
            <person name="Alverson A.J."/>
        </authorList>
    </citation>
    <scope>NUCLEOTIDE SEQUENCE [LARGE SCALE GENOMIC DNA]</scope>
    <source>
        <strain evidence="2 3">AJA228-03</strain>
    </source>
</reference>
<feature type="region of interest" description="Disordered" evidence="1">
    <location>
        <begin position="401"/>
        <end position="438"/>
    </location>
</feature>
<organism evidence="2 3">
    <name type="scientific">Cyclostephanos tholiformis</name>
    <dbReference type="NCBI Taxonomy" id="382380"/>
    <lineage>
        <taxon>Eukaryota</taxon>
        <taxon>Sar</taxon>
        <taxon>Stramenopiles</taxon>
        <taxon>Ochrophyta</taxon>
        <taxon>Bacillariophyta</taxon>
        <taxon>Coscinodiscophyceae</taxon>
        <taxon>Thalassiosirophycidae</taxon>
        <taxon>Stephanodiscales</taxon>
        <taxon>Stephanodiscaceae</taxon>
        <taxon>Cyclostephanos</taxon>
    </lineage>
</organism>
<dbReference type="EMBL" id="JALLPB020000074">
    <property type="protein sequence ID" value="KAL3822134.1"/>
    <property type="molecule type" value="Genomic_DNA"/>
</dbReference>